<reference evidence="1" key="1">
    <citation type="submission" date="2020-01" db="EMBL/GenBank/DDBJ databases">
        <authorList>
            <person name="Meier V. D."/>
            <person name="Meier V D."/>
        </authorList>
    </citation>
    <scope>NUCLEOTIDE SEQUENCE</scope>
    <source>
        <strain evidence="1">HLG_WM_MAG_12</strain>
    </source>
</reference>
<gene>
    <name evidence="1" type="ORF">HELGO_WM22754</name>
</gene>
<proteinExistence type="predicted"/>
<sequence length="51" mass="5954">KNEIDFKEPDEFIAPDIKEPLFVLPISSVTHEKLDELKYKLNAVINKKDKL</sequence>
<evidence type="ECO:0000313" key="1">
    <source>
        <dbReference type="EMBL" id="CAA6813385.1"/>
    </source>
</evidence>
<accession>A0A6S6T577</accession>
<name>A0A6S6T577_9BACT</name>
<dbReference type="AlphaFoldDB" id="A0A6S6T577"/>
<protein>
    <submittedName>
        <fullName evidence="1">Uncharacterized protein</fullName>
    </submittedName>
</protein>
<dbReference type="EMBL" id="CACVAW010000054">
    <property type="protein sequence ID" value="CAA6813385.1"/>
    <property type="molecule type" value="Genomic_DNA"/>
</dbReference>
<organism evidence="1">
    <name type="scientific">uncultured Campylobacterales bacterium</name>
    <dbReference type="NCBI Taxonomy" id="352960"/>
    <lineage>
        <taxon>Bacteria</taxon>
        <taxon>Pseudomonadati</taxon>
        <taxon>Campylobacterota</taxon>
        <taxon>Epsilonproteobacteria</taxon>
        <taxon>Campylobacterales</taxon>
        <taxon>environmental samples</taxon>
    </lineage>
</organism>
<feature type="non-terminal residue" evidence="1">
    <location>
        <position position="1"/>
    </location>
</feature>